<comment type="caution">
    <text evidence="2">The sequence shown here is derived from an EMBL/GenBank/DDBJ whole genome shotgun (WGS) entry which is preliminary data.</text>
</comment>
<dbReference type="Proteomes" id="UP001529085">
    <property type="component" value="Unassembled WGS sequence"/>
</dbReference>
<dbReference type="RefSeq" id="WP_278006455.1">
    <property type="nucleotide sequence ID" value="NZ_JARSBN010000009.1"/>
</dbReference>
<accession>A0ABT6G5C7</accession>
<dbReference type="Gene3D" id="2.60.120.200">
    <property type="match status" value="1"/>
</dbReference>
<evidence type="ECO:0000313" key="3">
    <source>
        <dbReference type="Proteomes" id="UP001529085"/>
    </source>
</evidence>
<dbReference type="NCBIfam" id="TIGR04131">
    <property type="entry name" value="Bac_Flav_CTERM"/>
    <property type="match status" value="1"/>
</dbReference>
<keyword evidence="3" id="KW-1185">Reference proteome</keyword>
<dbReference type="InterPro" id="IPR050258">
    <property type="entry name" value="Leguminous_Lectin"/>
</dbReference>
<organism evidence="2 3">
    <name type="scientific">Winogradskyella marincola</name>
    <dbReference type="NCBI Taxonomy" id="3037795"/>
    <lineage>
        <taxon>Bacteria</taxon>
        <taxon>Pseudomonadati</taxon>
        <taxon>Bacteroidota</taxon>
        <taxon>Flavobacteriia</taxon>
        <taxon>Flavobacteriales</taxon>
        <taxon>Flavobacteriaceae</taxon>
        <taxon>Winogradskyella</taxon>
    </lineage>
</organism>
<proteinExistence type="predicted"/>
<feature type="signal peptide" evidence="1">
    <location>
        <begin position="1"/>
        <end position="19"/>
    </location>
</feature>
<dbReference type="InterPro" id="IPR013320">
    <property type="entry name" value="ConA-like_dom_sf"/>
</dbReference>
<dbReference type="Pfam" id="PF18483">
    <property type="entry name" value="Lectin_L-type_dom"/>
    <property type="match status" value="1"/>
</dbReference>
<keyword evidence="1" id="KW-0732">Signal</keyword>
<dbReference type="PROSITE" id="PS00307">
    <property type="entry name" value="LECTIN_LEGUME_BETA"/>
    <property type="match status" value="1"/>
</dbReference>
<name>A0ABT6G5C7_9FLAO</name>
<evidence type="ECO:0000256" key="1">
    <source>
        <dbReference type="SAM" id="SignalP"/>
    </source>
</evidence>
<reference evidence="2 3" key="1">
    <citation type="submission" date="2023-03" db="EMBL/GenBank/DDBJ databases">
        <title>Strain YYF002 represents a novel species in the genus Winogradskyella isolated from seawater.</title>
        <authorList>
            <person name="Fu Z.-Y."/>
        </authorList>
    </citation>
    <scope>NUCLEOTIDE SEQUENCE [LARGE SCALE GENOMIC DNA]</scope>
    <source>
        <strain evidence="2 3">YYF002</strain>
    </source>
</reference>
<dbReference type="CDD" id="cd01951">
    <property type="entry name" value="lectin_L-type"/>
    <property type="match status" value="1"/>
</dbReference>
<dbReference type="SUPFAM" id="SSF49899">
    <property type="entry name" value="Concanavalin A-like lectins/glucanases"/>
    <property type="match status" value="1"/>
</dbReference>
<dbReference type="InterPro" id="IPR056573">
    <property type="entry name" value="Lectin_L-type_dom"/>
</dbReference>
<evidence type="ECO:0000313" key="2">
    <source>
        <dbReference type="EMBL" id="MDG4717029.1"/>
    </source>
</evidence>
<dbReference type="PANTHER" id="PTHR32401">
    <property type="entry name" value="CONCANAVALIN A-LIKE LECTIN FAMILY PROTEIN"/>
    <property type="match status" value="1"/>
</dbReference>
<dbReference type="InterPro" id="IPR019825">
    <property type="entry name" value="Lectin_legB_Mn/Ca_BS"/>
</dbReference>
<dbReference type="InterPro" id="IPR026341">
    <property type="entry name" value="T9SS_type_B"/>
</dbReference>
<feature type="chain" id="PRO_5046390390" evidence="1">
    <location>
        <begin position="20"/>
        <end position="639"/>
    </location>
</feature>
<dbReference type="PANTHER" id="PTHR32401:SF48">
    <property type="entry name" value="LEGUME LECTIN DOMAIN-CONTAINING PROTEIN"/>
    <property type="match status" value="1"/>
</dbReference>
<dbReference type="Pfam" id="PF13585">
    <property type="entry name" value="CHU_C"/>
    <property type="match status" value="1"/>
</dbReference>
<dbReference type="EMBL" id="JARSBN010000009">
    <property type="protein sequence ID" value="MDG4717029.1"/>
    <property type="molecule type" value="Genomic_DNA"/>
</dbReference>
<protein>
    <submittedName>
        <fullName evidence="2">Gliding motility-associated C-terminal domain-containing protein</fullName>
    </submittedName>
</protein>
<gene>
    <name evidence="2" type="ORF">P7122_14170</name>
</gene>
<sequence length="639" mass="68269">MKNFLLLCAVFLFTSKAFAQLEPNFLGSAFSNGGDCYVVTSNTMSQLGYIWYNNVIDFNSDFEIVFDANFGENDDDGADGMTLVMKNNPNVETGSGTQGSGLGYQGIMSSIAVEFDTYQNSELGDIASDHVALISNGSTSHTQASNLAGPVDALANSINIEDDQFHQVRIFWTAATQTFVVEIDCVERLSYTGDLVNNVFGGESNIYFGFTGSTGLYYNHQQLCFKYLSFTDTVDTLDRTICLGDSVTDVDVSYTGALGYQWSPTTGVSDASIADPVFTPETTTTYTVDITDTCGEIVSKSFEIEVNEVAFNSVEPVNATICTGNDAEFILQGSPNAQVTYNINNGADQTVQLDNTGEASVLVSSVTTDQIITVTFIESTDGSGCTASLSNTATVSIESDSDASFSYTATCDGGIAQITGDVGGVFSFDTVPADGALLDESTGELTNAQPNTTYTIVYTTQGVCSSSSTQTVTTLDEDDASFTLIPDTCGATAEVFGDEGGIFLFTTPPNDGAQVNPQTGEITNGNLGTTYSVSYTTNGDCPQTEVVTVTIETCIIPEVITPNGDGKNDTFDLGGFRVSSIHIFNRYGTSVFEKSNGYVDEFEGVSKSGDKLPTGTYFYTLVFQDNSTRTGWLYINREK</sequence>